<accession>A0A8S4SLY2</accession>
<keyword evidence="2" id="KW-1185">Reference proteome</keyword>
<evidence type="ECO:0000313" key="1">
    <source>
        <dbReference type="EMBL" id="CAH2269984.1"/>
    </source>
</evidence>
<proteinExistence type="predicted"/>
<comment type="caution">
    <text evidence="1">The sequence shown here is derived from an EMBL/GenBank/DDBJ whole genome shotgun (WGS) entry which is preliminary data.</text>
</comment>
<organism evidence="1 2">
    <name type="scientific">Pararge aegeria aegeria</name>
    <dbReference type="NCBI Taxonomy" id="348720"/>
    <lineage>
        <taxon>Eukaryota</taxon>
        <taxon>Metazoa</taxon>
        <taxon>Ecdysozoa</taxon>
        <taxon>Arthropoda</taxon>
        <taxon>Hexapoda</taxon>
        <taxon>Insecta</taxon>
        <taxon>Pterygota</taxon>
        <taxon>Neoptera</taxon>
        <taxon>Endopterygota</taxon>
        <taxon>Lepidoptera</taxon>
        <taxon>Glossata</taxon>
        <taxon>Ditrysia</taxon>
        <taxon>Papilionoidea</taxon>
        <taxon>Nymphalidae</taxon>
        <taxon>Satyrinae</taxon>
        <taxon>Satyrini</taxon>
        <taxon>Parargina</taxon>
        <taxon>Pararge</taxon>
    </lineage>
</organism>
<sequence length="89" mass="9838">MDGAHSSENRWTLGFQGAGMATPYRLMQLWSTPNEVDRRHQASRWEPLATSGPGWWNLELPTKDLCPAVDIGLVVDVHGAALCKTLHAL</sequence>
<protein>
    <submittedName>
        <fullName evidence="1">Jg9726 protein</fullName>
    </submittedName>
</protein>
<name>A0A8S4SLY2_9NEOP</name>
<dbReference type="Proteomes" id="UP000838756">
    <property type="component" value="Unassembled WGS sequence"/>
</dbReference>
<evidence type="ECO:0000313" key="2">
    <source>
        <dbReference type="Proteomes" id="UP000838756"/>
    </source>
</evidence>
<reference evidence="1" key="1">
    <citation type="submission" date="2022-03" db="EMBL/GenBank/DDBJ databases">
        <authorList>
            <person name="Lindestad O."/>
        </authorList>
    </citation>
    <scope>NUCLEOTIDE SEQUENCE</scope>
</reference>
<dbReference type="EMBL" id="CAKXAJ010026558">
    <property type="protein sequence ID" value="CAH2269984.1"/>
    <property type="molecule type" value="Genomic_DNA"/>
</dbReference>
<gene>
    <name evidence="1" type="primary">jg9726</name>
    <name evidence="1" type="ORF">PAEG_LOCUS27912</name>
</gene>
<dbReference type="AlphaFoldDB" id="A0A8S4SLY2"/>